<sequence>MTKIFLMTISLATMQEAQAMLKALHTAASGMSAQETNVNTISNNIANVNTTGFKRGRTEIDDLTYETVQEAGARSSASTTYNVGTQVGSGARVSSVRKEFTNGAPQITNNPFDLMINGDGFFGVIMPNGELKFTRDGSFNVDAQGQLVNKQGYKIYPGFSFPPNTSTVSISEDGKMEAFTKGGATPTEVGQMPIFTFVNPVGLKSTGMNLYQISLSSGQPVQGIPGMDSAGAIMQGALEASNVSPMTEMTDLIRAQRAYEMNSKVMGVADQMMQTINNIR</sequence>
<evidence type="ECO:0000259" key="10">
    <source>
        <dbReference type="Pfam" id="PF06429"/>
    </source>
</evidence>
<dbReference type="PANTHER" id="PTHR30435">
    <property type="entry name" value="FLAGELLAR PROTEIN"/>
    <property type="match status" value="1"/>
</dbReference>
<keyword evidence="4 7" id="KW-0975">Bacterial flagellum</keyword>
<dbReference type="PROSITE" id="PS00588">
    <property type="entry name" value="FLAGELLA_BB_ROD"/>
    <property type="match status" value="1"/>
</dbReference>
<keyword evidence="12" id="KW-0282">Flagellum</keyword>
<name>A0ABU5VRA7_9BACT</name>
<keyword evidence="8" id="KW-0732">Signal</keyword>
<evidence type="ECO:0000313" key="13">
    <source>
        <dbReference type="Proteomes" id="UP001302274"/>
    </source>
</evidence>
<comment type="subcellular location">
    <subcellularLocation>
        <location evidence="1 7">Bacterial flagellum basal body</location>
    </subcellularLocation>
</comment>
<keyword evidence="12" id="KW-0966">Cell projection</keyword>
<feature type="domain" description="Flagellar hook protein FlgE/F/G-like D1" evidence="11">
    <location>
        <begin position="115"/>
        <end position="177"/>
    </location>
</feature>
<evidence type="ECO:0000256" key="4">
    <source>
        <dbReference type="ARBA" id="ARBA00023143"/>
    </source>
</evidence>
<dbReference type="InterPro" id="IPR019776">
    <property type="entry name" value="Flagellar_basal_body_rod_CS"/>
</dbReference>
<evidence type="ECO:0000256" key="6">
    <source>
        <dbReference type="NCBIfam" id="TIGR02488"/>
    </source>
</evidence>
<dbReference type="InterPro" id="IPR012834">
    <property type="entry name" value="FlgG_G_neg"/>
</dbReference>
<dbReference type="SUPFAM" id="SSF117143">
    <property type="entry name" value="Flagellar hook protein flgE"/>
    <property type="match status" value="1"/>
</dbReference>
<dbReference type="InterPro" id="IPR020013">
    <property type="entry name" value="Flagellar_FlgE/F/G"/>
</dbReference>
<feature type="signal peptide" evidence="8">
    <location>
        <begin position="1"/>
        <end position="19"/>
    </location>
</feature>
<evidence type="ECO:0000256" key="5">
    <source>
        <dbReference type="ARBA" id="ARBA00025933"/>
    </source>
</evidence>
<dbReference type="InterPro" id="IPR053967">
    <property type="entry name" value="LlgE_F_G-like_D1"/>
</dbReference>
<dbReference type="NCBIfam" id="TIGR02488">
    <property type="entry name" value="flgG_G_neg"/>
    <property type="match status" value="1"/>
</dbReference>
<comment type="similarity">
    <text evidence="2 7">Belongs to the flagella basal body rod proteins family.</text>
</comment>
<keyword evidence="12" id="KW-0969">Cilium</keyword>
<organism evidence="12 13">
    <name type="scientific">Bacteriovorax antarcticus</name>
    <dbReference type="NCBI Taxonomy" id="3088717"/>
    <lineage>
        <taxon>Bacteria</taxon>
        <taxon>Pseudomonadati</taxon>
        <taxon>Bdellovibrionota</taxon>
        <taxon>Bacteriovoracia</taxon>
        <taxon>Bacteriovoracales</taxon>
        <taxon>Bacteriovoracaceae</taxon>
        <taxon>Bacteriovorax</taxon>
    </lineage>
</organism>
<dbReference type="EMBL" id="JAYGJQ010000001">
    <property type="protein sequence ID" value="MEA9354899.1"/>
    <property type="molecule type" value="Genomic_DNA"/>
</dbReference>
<protein>
    <recommendedName>
        <fullName evidence="3 6">Flagellar basal-body rod protein FlgG</fullName>
    </recommendedName>
</protein>
<feature type="domain" description="Flagellar basal body rod protein N-terminal" evidence="9">
    <location>
        <begin position="24"/>
        <end position="54"/>
    </location>
</feature>
<evidence type="ECO:0000256" key="7">
    <source>
        <dbReference type="RuleBase" id="RU362116"/>
    </source>
</evidence>
<evidence type="ECO:0000313" key="12">
    <source>
        <dbReference type="EMBL" id="MEA9354899.1"/>
    </source>
</evidence>
<feature type="chain" id="PRO_5047337905" description="Flagellar basal-body rod protein FlgG" evidence="8">
    <location>
        <begin position="20"/>
        <end position="280"/>
    </location>
</feature>
<dbReference type="InterPro" id="IPR037925">
    <property type="entry name" value="FlgE/F/G-like"/>
</dbReference>
<dbReference type="RefSeq" id="WP_323574392.1">
    <property type="nucleotide sequence ID" value="NZ_JAYGJQ010000001.1"/>
</dbReference>
<comment type="subunit">
    <text evidence="5">The basal body constitutes a major portion of the flagellar organelle and consists of four rings (L,P,S, and M) mounted on a central rod. The rod consists of about 26 subunits of FlgG in the distal portion, and FlgB, FlgC and FlgF are thought to build up the proximal portion of the rod with about 6 subunits each.</text>
</comment>
<gene>
    <name evidence="12" type="primary">flgG</name>
    <name evidence="12" type="ORF">SHI21_01715</name>
</gene>
<dbReference type="Pfam" id="PF06429">
    <property type="entry name" value="Flg_bbr_C"/>
    <property type="match status" value="1"/>
</dbReference>
<evidence type="ECO:0000259" key="9">
    <source>
        <dbReference type="Pfam" id="PF00460"/>
    </source>
</evidence>
<keyword evidence="13" id="KW-1185">Reference proteome</keyword>
<dbReference type="NCBIfam" id="TIGR03506">
    <property type="entry name" value="FlgEFG_subfam"/>
    <property type="match status" value="2"/>
</dbReference>
<dbReference type="PANTHER" id="PTHR30435:SF19">
    <property type="entry name" value="FLAGELLAR BASAL-BODY ROD PROTEIN FLGG"/>
    <property type="match status" value="1"/>
</dbReference>
<comment type="caution">
    <text evidence="12">The sequence shown here is derived from an EMBL/GenBank/DDBJ whole genome shotgun (WGS) entry which is preliminary data.</text>
</comment>
<dbReference type="Pfam" id="PF00460">
    <property type="entry name" value="Flg_bb_rod"/>
    <property type="match status" value="1"/>
</dbReference>
<accession>A0ABU5VRA7</accession>
<feature type="domain" description="Flagellar basal-body/hook protein C-terminal" evidence="10">
    <location>
        <begin position="234"/>
        <end position="279"/>
    </location>
</feature>
<reference evidence="12 13" key="1">
    <citation type="submission" date="2023-11" db="EMBL/GenBank/DDBJ databases">
        <title>A Novel Polar Bacteriovorax (B. antarcticus) Isolated from the Biocrust in Antarctica.</title>
        <authorList>
            <person name="Mun W."/>
            <person name="Choi S.Y."/>
            <person name="Mitchell R.J."/>
        </authorList>
    </citation>
    <scope>NUCLEOTIDE SEQUENCE [LARGE SCALE GENOMIC DNA]</scope>
    <source>
        <strain evidence="12 13">PP10</strain>
    </source>
</reference>
<evidence type="ECO:0000256" key="3">
    <source>
        <dbReference type="ARBA" id="ARBA00017948"/>
    </source>
</evidence>
<proteinExistence type="inferred from homology"/>
<dbReference type="InterPro" id="IPR001444">
    <property type="entry name" value="Flag_bb_rod_N"/>
</dbReference>
<evidence type="ECO:0000256" key="2">
    <source>
        <dbReference type="ARBA" id="ARBA00009677"/>
    </source>
</evidence>
<evidence type="ECO:0000256" key="8">
    <source>
        <dbReference type="SAM" id="SignalP"/>
    </source>
</evidence>
<evidence type="ECO:0000259" key="11">
    <source>
        <dbReference type="Pfam" id="PF22692"/>
    </source>
</evidence>
<dbReference type="InterPro" id="IPR010930">
    <property type="entry name" value="Flg_bb/hook_C_dom"/>
</dbReference>
<dbReference type="Pfam" id="PF22692">
    <property type="entry name" value="LlgE_F_G_D1"/>
    <property type="match status" value="1"/>
</dbReference>
<dbReference type="Proteomes" id="UP001302274">
    <property type="component" value="Unassembled WGS sequence"/>
</dbReference>
<evidence type="ECO:0000256" key="1">
    <source>
        <dbReference type="ARBA" id="ARBA00004117"/>
    </source>
</evidence>